<dbReference type="Pfam" id="PF00990">
    <property type="entry name" value="GGDEF"/>
    <property type="match status" value="1"/>
</dbReference>
<dbReference type="PROSITE" id="PS51832">
    <property type="entry name" value="HD_GYP"/>
    <property type="match status" value="1"/>
</dbReference>
<dbReference type="PANTHER" id="PTHR43155:SF2">
    <property type="entry name" value="CYCLIC DI-GMP PHOSPHODIESTERASE PA4108"/>
    <property type="match status" value="1"/>
</dbReference>
<dbReference type="Pfam" id="PF13487">
    <property type="entry name" value="HD_5"/>
    <property type="match status" value="1"/>
</dbReference>
<dbReference type="Gene3D" id="1.10.3210.10">
    <property type="entry name" value="Hypothetical protein af1432"/>
    <property type="match status" value="1"/>
</dbReference>
<dbReference type="PROSITE" id="PS50113">
    <property type="entry name" value="PAC"/>
    <property type="match status" value="1"/>
</dbReference>
<proteinExistence type="predicted"/>
<dbReference type="SUPFAM" id="SSF55073">
    <property type="entry name" value="Nucleotide cyclase"/>
    <property type="match status" value="1"/>
</dbReference>
<gene>
    <name evidence="4" type="ORF">SDC9_120857</name>
</gene>
<organism evidence="4">
    <name type="scientific">bioreactor metagenome</name>
    <dbReference type="NCBI Taxonomy" id="1076179"/>
    <lineage>
        <taxon>unclassified sequences</taxon>
        <taxon>metagenomes</taxon>
        <taxon>ecological metagenomes</taxon>
    </lineage>
</organism>
<dbReference type="InterPro" id="IPR037522">
    <property type="entry name" value="HD_GYP_dom"/>
</dbReference>
<dbReference type="NCBIfam" id="TIGR00254">
    <property type="entry name" value="GGDEF"/>
    <property type="match status" value="1"/>
</dbReference>
<dbReference type="Gene3D" id="3.30.70.270">
    <property type="match status" value="1"/>
</dbReference>
<sequence>MLFTPYYDQDAALHGILAVGRDITERKKRENEILYLSYHDTLTGLYNRAYYDVIRKTIDVQTNLPISIIISDVDGLKLINDAFGHTAGDLLLTKTAEILTACCRPSDIITRTGGDEFFVFLPRTSNAEVEAIHQQITEYCEEHKAQSTDSLIFPSISMGFSTKNDWDENINILIKDAEEAMYRRKLLARKGIHGLFLKYITTTIYEKSNETQEHCQRMAKLARELGQLIKLPFTDLDTLELAANLHDIGKISIDLSILQKHDKLNSEEWEILKKHPETGWRIAQTVPELYPIADIVLYHHERWDGQGYPRGLAAQEIPLMSRIIAIVDSFDAMTQERPYQKAMTVRDAIREIQQNAGKQFDPQLAKTFIDDILTKQL</sequence>
<reference evidence="4" key="1">
    <citation type="submission" date="2019-08" db="EMBL/GenBank/DDBJ databases">
        <authorList>
            <person name="Kucharzyk K."/>
            <person name="Murdoch R.W."/>
            <person name="Higgins S."/>
            <person name="Loffler F."/>
        </authorList>
    </citation>
    <scope>NUCLEOTIDE SEQUENCE</scope>
</reference>
<dbReference type="InterPro" id="IPR003607">
    <property type="entry name" value="HD/PDEase_dom"/>
</dbReference>
<evidence type="ECO:0000259" key="3">
    <source>
        <dbReference type="PROSITE" id="PS51832"/>
    </source>
</evidence>
<dbReference type="InterPro" id="IPR029787">
    <property type="entry name" value="Nucleotide_cyclase"/>
</dbReference>
<dbReference type="SMART" id="SM00471">
    <property type="entry name" value="HDc"/>
    <property type="match status" value="1"/>
</dbReference>
<feature type="domain" description="HD-GYP" evidence="3">
    <location>
        <begin position="189"/>
        <end position="377"/>
    </location>
</feature>
<evidence type="ECO:0008006" key="5">
    <source>
        <dbReference type="Google" id="ProtNLM"/>
    </source>
</evidence>
<dbReference type="InterPro" id="IPR043128">
    <property type="entry name" value="Rev_trsase/Diguanyl_cyclase"/>
</dbReference>
<dbReference type="InterPro" id="IPR000160">
    <property type="entry name" value="GGDEF_dom"/>
</dbReference>
<dbReference type="Gene3D" id="3.30.450.20">
    <property type="entry name" value="PAS domain"/>
    <property type="match status" value="1"/>
</dbReference>
<feature type="domain" description="GGDEF" evidence="2">
    <location>
        <begin position="64"/>
        <end position="200"/>
    </location>
</feature>
<accession>A0A645CAD9</accession>
<protein>
    <recommendedName>
        <fullName evidence="5">Cyclic di-GMP phosphodiesterase</fullName>
    </recommendedName>
</protein>
<dbReference type="CDD" id="cd00077">
    <property type="entry name" value="HDc"/>
    <property type="match status" value="1"/>
</dbReference>
<dbReference type="AlphaFoldDB" id="A0A645CAD9"/>
<evidence type="ECO:0000313" key="4">
    <source>
        <dbReference type="EMBL" id="MPM73872.1"/>
    </source>
</evidence>
<dbReference type="SUPFAM" id="SSF109604">
    <property type="entry name" value="HD-domain/PDEase-like"/>
    <property type="match status" value="1"/>
</dbReference>
<evidence type="ECO:0000259" key="2">
    <source>
        <dbReference type="PROSITE" id="PS50887"/>
    </source>
</evidence>
<dbReference type="CDD" id="cd01949">
    <property type="entry name" value="GGDEF"/>
    <property type="match status" value="1"/>
</dbReference>
<dbReference type="EMBL" id="VSSQ01025621">
    <property type="protein sequence ID" value="MPM73872.1"/>
    <property type="molecule type" value="Genomic_DNA"/>
</dbReference>
<comment type="caution">
    <text evidence="4">The sequence shown here is derived from an EMBL/GenBank/DDBJ whole genome shotgun (WGS) entry which is preliminary data.</text>
</comment>
<dbReference type="SMART" id="SM00267">
    <property type="entry name" value="GGDEF"/>
    <property type="match status" value="1"/>
</dbReference>
<dbReference type="InterPro" id="IPR000700">
    <property type="entry name" value="PAS-assoc_C"/>
</dbReference>
<feature type="domain" description="PAC" evidence="1">
    <location>
        <begin position="1"/>
        <end position="35"/>
    </location>
</feature>
<dbReference type="PANTHER" id="PTHR43155">
    <property type="entry name" value="CYCLIC DI-GMP PHOSPHODIESTERASE PA4108-RELATED"/>
    <property type="match status" value="1"/>
</dbReference>
<evidence type="ECO:0000259" key="1">
    <source>
        <dbReference type="PROSITE" id="PS50113"/>
    </source>
</evidence>
<name>A0A645CAD9_9ZZZZ</name>
<dbReference type="PROSITE" id="PS50887">
    <property type="entry name" value="GGDEF"/>
    <property type="match status" value="1"/>
</dbReference>